<evidence type="ECO:0000256" key="2">
    <source>
        <dbReference type="SAM" id="MobiDB-lite"/>
    </source>
</evidence>
<name>A0ABX1Y0R3_9BACL</name>
<protein>
    <submittedName>
        <fullName evidence="3">Acid phosphatase</fullName>
    </submittedName>
</protein>
<keyword evidence="1" id="KW-0378">Hydrolase</keyword>
<evidence type="ECO:0000313" key="4">
    <source>
        <dbReference type="Proteomes" id="UP000616779"/>
    </source>
</evidence>
<dbReference type="PANTHER" id="PTHR31956">
    <property type="entry name" value="NON-SPECIFIC PHOSPHOLIPASE C4-RELATED"/>
    <property type="match status" value="1"/>
</dbReference>
<gene>
    <name evidence="3" type="ORF">GC098_22780</name>
</gene>
<dbReference type="InterPro" id="IPR007312">
    <property type="entry name" value="Phosphoesterase"/>
</dbReference>
<accession>A0ABX1Y0R3</accession>
<feature type="compositionally biased region" description="Polar residues" evidence="2">
    <location>
        <begin position="37"/>
        <end position="49"/>
    </location>
</feature>
<organism evidence="3 4">
    <name type="scientific">Paenibacillus phytorum</name>
    <dbReference type="NCBI Taxonomy" id="2654977"/>
    <lineage>
        <taxon>Bacteria</taxon>
        <taxon>Bacillati</taxon>
        <taxon>Bacillota</taxon>
        <taxon>Bacilli</taxon>
        <taxon>Bacillales</taxon>
        <taxon>Paenibacillaceae</taxon>
        <taxon>Paenibacillus</taxon>
    </lineage>
</organism>
<dbReference type="Pfam" id="PF04185">
    <property type="entry name" value="Phosphoesterase"/>
    <property type="match status" value="1"/>
</dbReference>
<dbReference type="Proteomes" id="UP000616779">
    <property type="component" value="Unassembled WGS sequence"/>
</dbReference>
<reference evidence="3 4" key="1">
    <citation type="submission" date="2019-10" db="EMBL/GenBank/DDBJ databases">
        <title>Description of Paenibacillus terrestris sp. nov.</title>
        <authorList>
            <person name="Carlier A."/>
            <person name="Qi S."/>
        </authorList>
    </citation>
    <scope>NUCLEOTIDE SEQUENCE [LARGE SCALE GENOMIC DNA]</scope>
    <source>
        <strain evidence="3 4">LMG 31458</strain>
    </source>
</reference>
<feature type="compositionally biased region" description="Low complexity" evidence="2">
    <location>
        <begin position="50"/>
        <end position="61"/>
    </location>
</feature>
<dbReference type="PANTHER" id="PTHR31956:SF1">
    <property type="entry name" value="NON-SPECIFIC PHOSPHOLIPASE C1"/>
    <property type="match status" value="1"/>
</dbReference>
<dbReference type="PROSITE" id="PS51257">
    <property type="entry name" value="PROKAR_LIPOPROTEIN"/>
    <property type="match status" value="1"/>
</dbReference>
<evidence type="ECO:0000313" key="3">
    <source>
        <dbReference type="EMBL" id="NOU74189.1"/>
    </source>
</evidence>
<keyword evidence="4" id="KW-1185">Reference proteome</keyword>
<feature type="region of interest" description="Disordered" evidence="2">
    <location>
        <begin position="37"/>
        <end position="102"/>
    </location>
</feature>
<dbReference type="Gene3D" id="3.40.720.10">
    <property type="entry name" value="Alkaline Phosphatase, subunit A"/>
    <property type="match status" value="1"/>
</dbReference>
<dbReference type="EMBL" id="WHOA01000148">
    <property type="protein sequence ID" value="NOU74189.1"/>
    <property type="molecule type" value="Genomic_DNA"/>
</dbReference>
<sequence>MHSFDKRGIKGGHQLKKTYMAVSLLMLVVTACSNPDQGHVATSTQPQTQKATPAASPKASPVNTNKPVAQEVPIPTLTPSPSPLSTASAPSKVPNPAVSEGGKPDHVVIVVEENHSYEKLIGNASAPYINTLAEQGAFFTHSYAVTHPSQPNYFVLFSGSDQGVKDNSCGHAFKTANLASELVKAGYSFAGYSEDLPVMGSTACTNHQYGRKHSPWVSFSNVAKESNQPFDQFPKDFNKLPTVSFVIPNLDNDMHDGTILDADDWLKKHIGPYVTWAQSHNSLLILTWDEDDNSKDNHIPTIFVGPMIKPAKYDQHITHLNVLRTLEEMYKLPYLGGTADVTTIQGIWK</sequence>
<comment type="caution">
    <text evidence="3">The sequence shown here is derived from an EMBL/GenBank/DDBJ whole genome shotgun (WGS) entry which is preliminary data.</text>
</comment>
<dbReference type="SUPFAM" id="SSF53649">
    <property type="entry name" value="Alkaline phosphatase-like"/>
    <property type="match status" value="1"/>
</dbReference>
<proteinExistence type="predicted"/>
<dbReference type="InterPro" id="IPR017850">
    <property type="entry name" value="Alkaline_phosphatase_core_sf"/>
</dbReference>
<evidence type="ECO:0000256" key="1">
    <source>
        <dbReference type="ARBA" id="ARBA00022801"/>
    </source>
</evidence>